<dbReference type="Gene3D" id="3.20.20.70">
    <property type="entry name" value="Aldolase class I"/>
    <property type="match status" value="1"/>
</dbReference>
<evidence type="ECO:0000313" key="3">
    <source>
        <dbReference type="EMBL" id="TYC98829.1"/>
    </source>
</evidence>
<evidence type="ECO:0000256" key="1">
    <source>
        <dbReference type="SAM" id="SignalP"/>
    </source>
</evidence>
<dbReference type="InterPro" id="IPR017853">
    <property type="entry name" value="GH"/>
</dbReference>
<gene>
    <name evidence="3" type="ORF">FQ377_07365</name>
</gene>
<feature type="domain" description="Glycoside-hydrolase family GH114 TIM-barrel" evidence="2">
    <location>
        <begin position="51"/>
        <end position="265"/>
    </location>
</feature>
<feature type="signal peptide" evidence="1">
    <location>
        <begin position="1"/>
        <end position="26"/>
    </location>
</feature>
<reference evidence="3 4" key="1">
    <citation type="submission" date="2019-08" db="EMBL/GenBank/DDBJ databases">
        <title>Genone of Arthrobacter echini P9.</title>
        <authorList>
            <person name="Bowman J.P."/>
        </authorList>
    </citation>
    <scope>NUCLEOTIDE SEQUENCE [LARGE SCALE GENOMIC DNA]</scope>
    <source>
        <strain evidence="3 4">P9</strain>
    </source>
</reference>
<keyword evidence="1" id="KW-0732">Signal</keyword>
<dbReference type="InterPro" id="IPR013785">
    <property type="entry name" value="Aldolase_TIM"/>
</dbReference>
<dbReference type="AlphaFoldDB" id="A0A5D0XQZ8"/>
<evidence type="ECO:0000313" key="4">
    <source>
        <dbReference type="Proteomes" id="UP000323410"/>
    </source>
</evidence>
<comment type="caution">
    <text evidence="3">The sequence shown here is derived from an EMBL/GenBank/DDBJ whole genome shotgun (WGS) entry which is preliminary data.</text>
</comment>
<organism evidence="3 4">
    <name type="scientific">Arthrobacter echini</name>
    <dbReference type="NCBI Taxonomy" id="1529066"/>
    <lineage>
        <taxon>Bacteria</taxon>
        <taxon>Bacillati</taxon>
        <taxon>Actinomycetota</taxon>
        <taxon>Actinomycetes</taxon>
        <taxon>Micrococcales</taxon>
        <taxon>Micrococcaceae</taxon>
        <taxon>Arthrobacter</taxon>
    </lineage>
</organism>
<dbReference type="EMBL" id="VSLD01000003">
    <property type="protein sequence ID" value="TYC98829.1"/>
    <property type="molecule type" value="Genomic_DNA"/>
</dbReference>
<dbReference type="PANTHER" id="PTHR35273:SF2">
    <property type="entry name" value="ALPHA-GALACTOSIDASE"/>
    <property type="match status" value="1"/>
</dbReference>
<keyword evidence="4" id="KW-1185">Reference proteome</keyword>
<proteinExistence type="predicted"/>
<accession>A0A5D0XQZ8</accession>
<evidence type="ECO:0000259" key="2">
    <source>
        <dbReference type="Pfam" id="PF03537"/>
    </source>
</evidence>
<feature type="chain" id="PRO_5039019263" evidence="1">
    <location>
        <begin position="27"/>
        <end position="278"/>
    </location>
</feature>
<dbReference type="SUPFAM" id="SSF51445">
    <property type="entry name" value="(Trans)glycosidases"/>
    <property type="match status" value="1"/>
</dbReference>
<dbReference type="PROSITE" id="PS51257">
    <property type="entry name" value="PROKAR_LIPOPROTEIN"/>
    <property type="match status" value="1"/>
</dbReference>
<dbReference type="PANTHER" id="PTHR35273">
    <property type="entry name" value="ALPHA-1,4 POLYGALACTOSAMINIDASE, PUTATIVE (AFU_ORTHOLOGUE AFUA_3G07890)-RELATED"/>
    <property type="match status" value="1"/>
</dbReference>
<dbReference type="OrthoDB" id="319933at2"/>
<protein>
    <submittedName>
        <fullName evidence="3">Endo alpha-1,4 polygalactosaminidase</fullName>
    </submittedName>
</protein>
<dbReference type="RefSeq" id="WP_148600613.1">
    <property type="nucleotide sequence ID" value="NZ_VSLD01000003.1"/>
</dbReference>
<name>A0A5D0XQZ8_9MICC</name>
<dbReference type="InterPro" id="IPR004352">
    <property type="entry name" value="GH114_TIM-barrel"/>
</dbReference>
<dbReference type="Pfam" id="PF03537">
    <property type="entry name" value="Glyco_hydro_114"/>
    <property type="match status" value="1"/>
</dbReference>
<sequence>MRIPPTLCMVAALVTALAACSGAQKASSETGEESSTDGIAVPEGFPAGAKLDYQLGGAYEPVDGVDVVVRDVTDEPADGVYSVCYLNGFQTQPAESAPWLADGLVLLIDGVPLADPDWPDEFLLDTSTADHRASIAERIGEGLQQCADKGYDAVELDNLDSYTRSEGLLTLADNVALAAMLVQRGHDLGLLVGQKNAAEESGAFEDLGFDFAVAEQCVEFDECTDYTDTYGEAVLAIEYPRESGVEDPCSAPGRPESMVLRDRDLTMPGDPAYLYRAC</sequence>
<dbReference type="Proteomes" id="UP000323410">
    <property type="component" value="Unassembled WGS sequence"/>
</dbReference>